<name>A0AC59YRE1_RANTA</name>
<organism evidence="1 2">
    <name type="scientific">Rangifer tarandus platyrhynchus</name>
    <name type="common">Svalbard reindeer</name>
    <dbReference type="NCBI Taxonomy" id="3082113"/>
    <lineage>
        <taxon>Eukaryota</taxon>
        <taxon>Metazoa</taxon>
        <taxon>Chordata</taxon>
        <taxon>Craniata</taxon>
        <taxon>Vertebrata</taxon>
        <taxon>Euteleostomi</taxon>
        <taxon>Mammalia</taxon>
        <taxon>Eutheria</taxon>
        <taxon>Laurasiatheria</taxon>
        <taxon>Artiodactyla</taxon>
        <taxon>Ruminantia</taxon>
        <taxon>Pecora</taxon>
        <taxon>Cervidae</taxon>
        <taxon>Odocoileinae</taxon>
        <taxon>Rangifer</taxon>
    </lineage>
</organism>
<protein>
    <submittedName>
        <fullName evidence="1">Uncharacterized protein</fullName>
    </submittedName>
</protein>
<reference evidence="1" key="1">
    <citation type="submission" date="2023-05" db="EMBL/GenBank/DDBJ databases">
        <authorList>
            <consortium name="ELIXIR-Norway"/>
        </authorList>
    </citation>
    <scope>NUCLEOTIDE SEQUENCE</scope>
</reference>
<proteinExistence type="predicted"/>
<sequence length="104" mass="11662">MKGVGSVLRSRRAATSSRHYENPIRDLRKINREAVSWQEPCGDRCEGWSKECCQCRGSPHTPIPLVAGLASGKTDPSFPHEQNSEWREVGSPLGEQEFPTGRQR</sequence>
<reference evidence="1" key="2">
    <citation type="submission" date="2025-03" db="EMBL/GenBank/DDBJ databases">
        <authorList>
            <consortium name="ELIXIR-Norway"/>
            <consortium name="Elixir Norway"/>
        </authorList>
    </citation>
    <scope>NUCLEOTIDE SEQUENCE</scope>
</reference>
<evidence type="ECO:0000313" key="1">
    <source>
        <dbReference type="EMBL" id="CAM9913857.1"/>
    </source>
</evidence>
<dbReference type="EMBL" id="OX596086">
    <property type="protein sequence ID" value="CAM9913857.1"/>
    <property type="molecule type" value="Genomic_DNA"/>
</dbReference>
<dbReference type="Proteomes" id="UP001162501">
    <property type="component" value="Chromosome 2"/>
</dbReference>
<accession>A0AC59YRE1</accession>
<evidence type="ECO:0000313" key="2">
    <source>
        <dbReference type="Proteomes" id="UP001162501"/>
    </source>
</evidence>
<gene>
    <name evidence="1" type="ORF">MRATA1EN22A_LOCUS9278</name>
</gene>